<dbReference type="Pfam" id="PF08282">
    <property type="entry name" value="Hydrolase_3"/>
    <property type="match status" value="1"/>
</dbReference>
<dbReference type="PANTHER" id="PTHR10000">
    <property type="entry name" value="PHOSPHOSERINE PHOSPHATASE"/>
    <property type="match status" value="1"/>
</dbReference>
<keyword evidence="2" id="KW-1185">Reference proteome</keyword>
<proteinExistence type="predicted"/>
<dbReference type="InterPro" id="IPR023214">
    <property type="entry name" value="HAD_sf"/>
</dbReference>
<dbReference type="GO" id="GO:0005829">
    <property type="term" value="C:cytosol"/>
    <property type="evidence" value="ECO:0007669"/>
    <property type="project" value="TreeGrafter"/>
</dbReference>
<evidence type="ECO:0000313" key="1">
    <source>
        <dbReference type="EMBL" id="OAK67122.1"/>
    </source>
</evidence>
<dbReference type="SUPFAM" id="SSF56784">
    <property type="entry name" value="HAD-like"/>
    <property type="match status" value="1"/>
</dbReference>
<dbReference type="Proteomes" id="UP000077881">
    <property type="component" value="Unassembled WGS sequence"/>
</dbReference>
<dbReference type="PANTHER" id="PTHR10000:SF8">
    <property type="entry name" value="HAD SUPERFAMILY HYDROLASE-LIKE, TYPE 3"/>
    <property type="match status" value="1"/>
</dbReference>
<dbReference type="InterPro" id="IPR036412">
    <property type="entry name" value="HAD-like_sf"/>
</dbReference>
<evidence type="ECO:0000313" key="2">
    <source>
        <dbReference type="Proteomes" id="UP000077881"/>
    </source>
</evidence>
<dbReference type="AlphaFoldDB" id="A0A177ZGT0"/>
<dbReference type="GO" id="GO:0000287">
    <property type="term" value="F:magnesium ion binding"/>
    <property type="evidence" value="ECO:0007669"/>
    <property type="project" value="TreeGrafter"/>
</dbReference>
<dbReference type="STRING" id="217031.ABB05_21400"/>
<protein>
    <submittedName>
        <fullName evidence="1">Uncharacterized protein</fullName>
    </submittedName>
</protein>
<dbReference type="EMBL" id="LDJR01000061">
    <property type="protein sequence ID" value="OAK67122.1"/>
    <property type="molecule type" value="Genomic_DNA"/>
</dbReference>
<dbReference type="GO" id="GO:0016791">
    <property type="term" value="F:phosphatase activity"/>
    <property type="evidence" value="ECO:0007669"/>
    <property type="project" value="TreeGrafter"/>
</dbReference>
<gene>
    <name evidence="1" type="ORF">ABB05_21400</name>
</gene>
<name>A0A177ZGT0_9BACI</name>
<dbReference type="Gene3D" id="3.40.50.1000">
    <property type="entry name" value="HAD superfamily/HAD-like"/>
    <property type="match status" value="1"/>
</dbReference>
<reference evidence="1 2" key="1">
    <citation type="submission" date="2015-05" db="EMBL/GenBank/DDBJ databases">
        <title>Comparison of genome.</title>
        <authorList>
            <person name="Zheng Z."/>
            <person name="Sun M."/>
        </authorList>
    </citation>
    <scope>NUCLEOTIDE SEQUENCE [LARGE SCALE GENOMIC DNA]</scope>
    <source>
        <strain evidence="1 2">G25-74</strain>
    </source>
</reference>
<accession>A0A177ZGT0</accession>
<organism evidence="1 2">
    <name type="scientific">Lederbergia galactosidilytica</name>
    <dbReference type="NCBI Taxonomy" id="217031"/>
    <lineage>
        <taxon>Bacteria</taxon>
        <taxon>Bacillati</taxon>
        <taxon>Bacillota</taxon>
        <taxon>Bacilli</taxon>
        <taxon>Bacillales</taxon>
        <taxon>Bacillaceae</taxon>
        <taxon>Lederbergia</taxon>
    </lineage>
</organism>
<sequence length="225" mass="25449">MQTSITSFIDQLNIQYPVITHNGAQIFCPRTKRILYRQSFALTDSIAATLATLAKLENIEIMYFMNEEIYTNEKGPLIQIFEAKEELTVFEQIPTLQNEYVTKIIIAHTNQALLTAIEQQINAEYPAICTTFSEPEYLELLPTNTSKGNALTFLKNNYLDPARQVITFGNNLNDIPLVSEADIGIAVLNAHPELKRVSTFVLEKTNQEDAIADYLEKLQLTKVMA</sequence>
<comment type="caution">
    <text evidence="1">The sequence shown here is derived from an EMBL/GenBank/DDBJ whole genome shotgun (WGS) entry which is preliminary data.</text>
</comment>
<dbReference type="PATRIC" id="fig|217031.6.peg.4649"/>
<dbReference type="Gene3D" id="3.30.1240.10">
    <property type="match status" value="1"/>
</dbReference>